<dbReference type="EMBL" id="JAFITO010000002">
    <property type="protein sequence ID" value="MBN4067985.1"/>
    <property type="molecule type" value="Genomic_DNA"/>
</dbReference>
<organism evidence="1 2">
    <name type="scientific">Desulfotalea psychrophila</name>
    <dbReference type="NCBI Taxonomy" id="84980"/>
    <lineage>
        <taxon>Bacteria</taxon>
        <taxon>Pseudomonadati</taxon>
        <taxon>Thermodesulfobacteriota</taxon>
        <taxon>Desulfobulbia</taxon>
        <taxon>Desulfobulbales</taxon>
        <taxon>Desulfocapsaceae</taxon>
        <taxon>Desulfotalea</taxon>
    </lineage>
</organism>
<reference evidence="1 2" key="1">
    <citation type="submission" date="2021-02" db="EMBL/GenBank/DDBJ databases">
        <title>Activity-based single-cell genomes from oceanic crustal fluid captures similar information to metagenomic and metatranscriptomic surveys with orders of magnitude less sampling.</title>
        <authorList>
            <person name="D'Angelo T.S."/>
            <person name="Orcutt B.N."/>
        </authorList>
    </citation>
    <scope>NUCLEOTIDE SEQUENCE [LARGE SCALE GENOMIC DNA]</scope>
    <source>
        <strain evidence="1">AH-315-G02</strain>
    </source>
</reference>
<comment type="caution">
    <text evidence="1">The sequence shown here is derived from an EMBL/GenBank/DDBJ whole genome shotgun (WGS) entry which is preliminary data.</text>
</comment>
<dbReference type="PANTHER" id="PTHR30304">
    <property type="entry name" value="D-TAGATOSE-1,6-BISPHOSPHATE ALDOLASE"/>
    <property type="match status" value="1"/>
</dbReference>
<dbReference type="InterPro" id="IPR050246">
    <property type="entry name" value="Class_II_FBP_aldolase"/>
</dbReference>
<name>A0ABS3AS80_9BACT</name>
<dbReference type="SUPFAM" id="SSF51569">
    <property type="entry name" value="Aldolase"/>
    <property type="match status" value="1"/>
</dbReference>
<evidence type="ECO:0000313" key="2">
    <source>
        <dbReference type="Proteomes" id="UP000717534"/>
    </source>
</evidence>
<dbReference type="InterPro" id="IPR013785">
    <property type="entry name" value="Aldolase_TIM"/>
</dbReference>
<dbReference type="InterPro" id="IPR000771">
    <property type="entry name" value="FBA_II"/>
</dbReference>
<dbReference type="PANTHER" id="PTHR30304:SF0">
    <property type="entry name" value="D-TAGATOSE-1,6-BISPHOSPHATE ALDOLASE SUBUNIT GATY-RELATED"/>
    <property type="match status" value="1"/>
</dbReference>
<accession>A0ABS3AS80</accession>
<protein>
    <submittedName>
        <fullName evidence="1">Class II fructose-bisphosphate aldolase</fullName>
    </submittedName>
</protein>
<keyword evidence="2" id="KW-1185">Reference proteome</keyword>
<dbReference type="Pfam" id="PF01116">
    <property type="entry name" value="F_bP_aldolase"/>
    <property type="match status" value="1"/>
</dbReference>
<sequence length="426" mass="45881">MSNSAEYTKLLEIGRPPNIKKLFPNSKALIVSGKVIDRAMRIKGAAMTMAANGRSTFVIRGALLAAQRANSAIIIEIARSEGGANAYCPVSLWNMATIVDSICNELHITVPVAIHADHYGIKQESDMIMAKVEIPSIFDAGITSIAVDASHMLDDKNLLANIELNSYVPSWAGLETEVGEIKGEQGLSTVDDASFLIKGLNAHGICADWIALNNGSIHGLEASGQGIQVGLTGEIHKALAPYGTSGAQHGTSGNSSERLRAICRETATTKANVATALQMVSWGLEVNDYGNAILDENGNFKKVQGEGVTEEMWQQMVKYADDKGWKGGDYKKLNLPFENRLSGQAKDIRERMCARVEAFIYTMLVDVFSAGDSADIGKAEILKAGSHDLGPKVERIEDPADWTKEKIIARAAELDTDKGPEGDFDD</sequence>
<dbReference type="Proteomes" id="UP000717534">
    <property type="component" value="Unassembled WGS sequence"/>
</dbReference>
<proteinExistence type="predicted"/>
<dbReference type="Gene3D" id="3.20.20.70">
    <property type="entry name" value="Aldolase class I"/>
    <property type="match status" value="1"/>
</dbReference>
<evidence type="ECO:0000313" key="1">
    <source>
        <dbReference type="EMBL" id="MBN4067985.1"/>
    </source>
</evidence>
<gene>
    <name evidence="1" type="ORF">JYU06_00460</name>
</gene>